<accession>A0AAJ0XBB1</accession>
<dbReference type="SUPFAM" id="SSF54975">
    <property type="entry name" value="Acylphosphatase/BLUF domain-like"/>
    <property type="match status" value="1"/>
</dbReference>
<dbReference type="Pfam" id="PF07503">
    <property type="entry name" value="zf-HYPF"/>
    <property type="match status" value="2"/>
</dbReference>
<dbReference type="Pfam" id="PF17788">
    <property type="entry name" value="HypF_C"/>
    <property type="match status" value="1"/>
</dbReference>
<comment type="caution">
    <text evidence="13">The sequence shown here is derived from an EMBL/GenBank/DDBJ whole genome shotgun (WGS) entry which is preliminary data.</text>
</comment>
<dbReference type="SUPFAM" id="SSF55821">
    <property type="entry name" value="YrdC/RibB"/>
    <property type="match status" value="1"/>
</dbReference>
<dbReference type="InterPro" id="IPR001792">
    <property type="entry name" value="Acylphosphatase-like_dom"/>
</dbReference>
<keyword evidence="4" id="KW-0479">Metal-binding</keyword>
<keyword evidence="5" id="KW-0863">Zinc-finger</keyword>
<gene>
    <name evidence="13" type="primary">hypF</name>
    <name evidence="13" type="ORF">CKO40_14535</name>
</gene>
<organism evidence="13 14">
    <name type="scientific">Halochromatium glycolicum</name>
    <dbReference type="NCBI Taxonomy" id="85075"/>
    <lineage>
        <taxon>Bacteria</taxon>
        <taxon>Pseudomonadati</taxon>
        <taxon>Pseudomonadota</taxon>
        <taxon>Gammaproteobacteria</taxon>
        <taxon>Chromatiales</taxon>
        <taxon>Chromatiaceae</taxon>
        <taxon>Halochromatium</taxon>
    </lineage>
</organism>
<dbReference type="Pfam" id="PF00708">
    <property type="entry name" value="Acylphosphatase"/>
    <property type="match status" value="1"/>
</dbReference>
<comment type="pathway">
    <text evidence="1 9">Protein modification; [NiFe] hydrogenase maturation.</text>
</comment>
<dbReference type="SUPFAM" id="SSF53067">
    <property type="entry name" value="Actin-like ATPase domain"/>
    <property type="match status" value="1"/>
</dbReference>
<dbReference type="Proteomes" id="UP001296776">
    <property type="component" value="Unassembled WGS sequence"/>
</dbReference>
<reference evidence="13" key="1">
    <citation type="submission" date="2017-08" db="EMBL/GenBank/DDBJ databases">
        <authorList>
            <person name="Imhoff J.F."/>
            <person name="Rahn T."/>
            <person name="Kuenzel S."/>
            <person name="Neulinger S.C."/>
        </authorList>
    </citation>
    <scope>NUCLEOTIDE SEQUENCE</scope>
    <source>
        <strain evidence="13">DSM 11080</strain>
    </source>
</reference>
<feature type="active site" evidence="10">
    <location>
        <position position="34"/>
    </location>
</feature>
<dbReference type="Gene3D" id="1.10.357.160">
    <property type="match status" value="1"/>
</dbReference>
<dbReference type="GO" id="GO:0008270">
    <property type="term" value="F:zinc ion binding"/>
    <property type="evidence" value="ECO:0007669"/>
    <property type="project" value="UniProtKB-KW"/>
</dbReference>
<comment type="function">
    <text evidence="9">Involved in the maturation of [NiFe] hydrogenases. Along with HypE, it catalyzes the synthesis of the CN ligands of the active site iron of [NiFe]-hydrogenases. HypF functions as a carbamoyl transferase using carbamoylphosphate as a substrate and transferring the carboxamido moiety in an ATP-dependent reaction to the thiolate of the C-terminal cysteine of HypE yielding a protein-S-carboxamide.</text>
</comment>
<evidence type="ECO:0000256" key="8">
    <source>
        <dbReference type="ARBA" id="ARBA00072168"/>
    </source>
</evidence>
<dbReference type="InterPro" id="IPR017968">
    <property type="entry name" value="Acylphosphatase_CS"/>
</dbReference>
<dbReference type="GO" id="GO:0016743">
    <property type="term" value="F:carboxyl- or carbamoyltransferase activity"/>
    <property type="evidence" value="ECO:0007669"/>
    <property type="project" value="UniProtKB-UniRule"/>
</dbReference>
<sequence>MNPDQHATGRLALHDATQGELIRVRGLVQGVGFRPTVWRLAREAELVGDVCNDAEGVLIRLWGSSAEIDAFCQRLMLECPPLGRIDGIERRLCAGAAPAAFTIVASAGGPVTTGVVPDAATCAACAAEIHDPADRRFRYPFTNCTHCGPRLSIVRSIPYDRANTSMAPFAMCPACAAEYRDPADRRFHAQPNACPECGPRVWLVGPDGADPTAADPQALDAVDAASRLLARGAIVAIKGIGGFHLACDATNAAAVAALRARKRRAAKPFALMARDLDVVRAICRVGPAEAELLRSAVAPIVLLDRLDAPAPGTAAIAEAVAPAQSGLGVMLPYSPLHHLLLQDWERPLVMTSGNLSDEPQCIDNDDALQRLAGIADAWLLNDRAIVNRVDDSVARVMGGQRRWLRRARGAAPAPLALPEGFAQAPRVLALGGELKNTVCLLSPGASQGTAQGGDQEAAQGADQGGCQEAAQGAGQEASPGVSQGTNQVTSQGTSQVQATLSQHLGDLEEARTAREFEQTVALYRQLFEHEPAVIAVDQHPDYRSSVLGRRLAEDLGARLVEVQHHAAHLASVLADAGWAADAGPVVGLMLDGLGYGRDGTLWGGELLVGAYRHWSRIGHLQPFRLPGGERAIREPWRCLYAQLVAGLDWPDVRRRWGDVEVIAALTAKPLAQLDALIAKGLNAPLTTSAGRLFDAVAAALGICREGIAYEAQAAIELETLARQALDEAGYPFAFADDEETWQLDPAPMWAALLDDLAAGLSAERIAARFHLGLAEALAELAARAAQAHGIETVALSGGVFQNRTLFEAVTAALRRRGLRVLSHTQVPANDGGLALGQAAIAALAGGS</sequence>
<dbReference type="Pfam" id="PF22521">
    <property type="entry name" value="HypF_C_2"/>
    <property type="match status" value="1"/>
</dbReference>
<evidence type="ECO:0000313" key="14">
    <source>
        <dbReference type="Proteomes" id="UP001296776"/>
    </source>
</evidence>
<evidence type="ECO:0000256" key="10">
    <source>
        <dbReference type="PROSITE-ProRule" id="PRU00520"/>
    </source>
</evidence>
<dbReference type="PANTHER" id="PTHR42959">
    <property type="entry name" value="CARBAMOYLTRANSFERASE"/>
    <property type="match status" value="1"/>
</dbReference>
<evidence type="ECO:0000256" key="1">
    <source>
        <dbReference type="ARBA" id="ARBA00004711"/>
    </source>
</evidence>
<evidence type="ECO:0000256" key="5">
    <source>
        <dbReference type="ARBA" id="ARBA00022771"/>
    </source>
</evidence>
<dbReference type="InterPro" id="IPR041440">
    <property type="entry name" value="HypF_C"/>
</dbReference>
<evidence type="ECO:0000256" key="9">
    <source>
        <dbReference type="PIRNR" id="PIRNR006256"/>
    </source>
</evidence>
<evidence type="ECO:0000256" key="7">
    <source>
        <dbReference type="ARBA" id="ARBA00048220"/>
    </source>
</evidence>
<evidence type="ECO:0000259" key="11">
    <source>
        <dbReference type="PROSITE" id="PS51160"/>
    </source>
</evidence>
<dbReference type="PROSITE" id="PS51160">
    <property type="entry name" value="ACYLPHOSPHATASE_3"/>
    <property type="match status" value="1"/>
</dbReference>
<dbReference type="GO" id="GO:0016874">
    <property type="term" value="F:ligase activity"/>
    <property type="evidence" value="ECO:0007669"/>
    <property type="project" value="UniProtKB-UniRule"/>
</dbReference>
<dbReference type="InterPro" id="IPR036046">
    <property type="entry name" value="Acylphosphatase-like_dom_sf"/>
</dbReference>
<dbReference type="Gene3D" id="3.30.110.120">
    <property type="match status" value="1"/>
</dbReference>
<feature type="domain" description="Acylphosphatase-like" evidence="11">
    <location>
        <begin position="19"/>
        <end position="105"/>
    </location>
</feature>
<dbReference type="Pfam" id="PF01300">
    <property type="entry name" value="Sua5_yciO_yrdC"/>
    <property type="match status" value="1"/>
</dbReference>
<dbReference type="Gene3D" id="3.30.420.560">
    <property type="match status" value="1"/>
</dbReference>
<comment type="catalytic activity">
    <reaction evidence="7 9">
        <text>C-terminal L-cysteinyl-[HypE protein] + carbamoyl phosphate + ATP + H2O = C-terminal S-carboxamide-L-cysteinyl-[HypE protein] + AMP + phosphate + diphosphate + H(+)</text>
        <dbReference type="Rhea" id="RHEA:55636"/>
        <dbReference type="Rhea" id="RHEA-COMP:14247"/>
        <dbReference type="Rhea" id="RHEA-COMP:14392"/>
        <dbReference type="ChEBI" id="CHEBI:15377"/>
        <dbReference type="ChEBI" id="CHEBI:15378"/>
        <dbReference type="ChEBI" id="CHEBI:30616"/>
        <dbReference type="ChEBI" id="CHEBI:33019"/>
        <dbReference type="ChEBI" id="CHEBI:43474"/>
        <dbReference type="ChEBI" id="CHEBI:58228"/>
        <dbReference type="ChEBI" id="CHEBI:76913"/>
        <dbReference type="ChEBI" id="CHEBI:139126"/>
        <dbReference type="ChEBI" id="CHEBI:456215"/>
    </reaction>
</comment>
<name>A0AAJ0XBB1_9GAMM</name>
<dbReference type="GO" id="GO:0003998">
    <property type="term" value="F:acylphosphatase activity"/>
    <property type="evidence" value="ECO:0007669"/>
    <property type="project" value="UniProtKB-EC"/>
</dbReference>
<dbReference type="AlphaFoldDB" id="A0AAJ0XBB1"/>
<dbReference type="PIRSF" id="PIRSF006256">
    <property type="entry name" value="CMPcnvr_hdrg_mat"/>
    <property type="match status" value="1"/>
</dbReference>
<dbReference type="GO" id="GO:0051604">
    <property type="term" value="P:protein maturation"/>
    <property type="evidence" value="ECO:0007669"/>
    <property type="project" value="TreeGrafter"/>
</dbReference>
<dbReference type="InterPro" id="IPR051060">
    <property type="entry name" value="Carbamoyltrans_HypF-like"/>
</dbReference>
<protein>
    <recommendedName>
        <fullName evidence="8 9">Carbamoyltransferase HypF</fullName>
        <ecNumber evidence="9">6.2.-.-</ecNumber>
    </recommendedName>
</protein>
<keyword evidence="6" id="KW-0862">Zinc</keyword>
<comment type="similarity">
    <text evidence="2 9">Belongs to the carbamoyltransferase HypF family.</text>
</comment>
<evidence type="ECO:0000256" key="6">
    <source>
        <dbReference type="ARBA" id="ARBA00022833"/>
    </source>
</evidence>
<dbReference type="Gene3D" id="3.30.420.360">
    <property type="match status" value="2"/>
</dbReference>
<feature type="domain" description="YrdC-like" evidence="12">
    <location>
        <begin position="219"/>
        <end position="409"/>
    </location>
</feature>
<dbReference type="InterPro" id="IPR017945">
    <property type="entry name" value="DHBP_synth_RibB-like_a/b_dom"/>
</dbReference>
<dbReference type="EC" id="6.2.-.-" evidence="9"/>
<dbReference type="FunFam" id="3.30.420.40:FF:000124">
    <property type="entry name" value="Carbamoyltransferase HypF"/>
    <property type="match status" value="1"/>
</dbReference>
<feature type="active site" evidence="10">
    <location>
        <position position="52"/>
    </location>
</feature>
<evidence type="ECO:0000256" key="2">
    <source>
        <dbReference type="ARBA" id="ARBA00008097"/>
    </source>
</evidence>
<dbReference type="PANTHER" id="PTHR42959:SF1">
    <property type="entry name" value="CARBAMOYLTRANSFERASE HYPF"/>
    <property type="match status" value="1"/>
</dbReference>
<evidence type="ECO:0000256" key="4">
    <source>
        <dbReference type="ARBA" id="ARBA00022723"/>
    </source>
</evidence>
<reference evidence="13" key="2">
    <citation type="journal article" date="2020" name="Microorganisms">
        <title>Osmotic Adaptation and Compatible Solute Biosynthesis of Phototrophic Bacteria as Revealed from Genome Analyses.</title>
        <authorList>
            <person name="Imhoff J.F."/>
            <person name="Rahn T."/>
            <person name="Kunzel S."/>
            <person name="Keller A."/>
            <person name="Neulinger S.C."/>
        </authorList>
    </citation>
    <scope>NUCLEOTIDE SEQUENCE</scope>
    <source>
        <strain evidence="13">DSM 11080</strain>
    </source>
</reference>
<dbReference type="InterPro" id="IPR006070">
    <property type="entry name" value="Sua5-like_dom"/>
</dbReference>
<dbReference type="RefSeq" id="WP_242477062.1">
    <property type="nucleotide sequence ID" value="NZ_NRSJ01000027.1"/>
</dbReference>
<dbReference type="NCBIfam" id="TIGR00143">
    <property type="entry name" value="hypF"/>
    <property type="match status" value="1"/>
</dbReference>
<dbReference type="PROSITE" id="PS00150">
    <property type="entry name" value="ACYLPHOSPHATASE_1"/>
    <property type="match status" value="1"/>
</dbReference>
<dbReference type="GO" id="GO:0003725">
    <property type="term" value="F:double-stranded RNA binding"/>
    <property type="evidence" value="ECO:0007669"/>
    <property type="project" value="InterPro"/>
</dbReference>
<dbReference type="PROSITE" id="PS51163">
    <property type="entry name" value="YRDC"/>
    <property type="match status" value="1"/>
</dbReference>
<dbReference type="InterPro" id="IPR004421">
    <property type="entry name" value="Carbamoyltransferase_HypF"/>
</dbReference>
<dbReference type="InterPro" id="IPR043129">
    <property type="entry name" value="ATPase_NBD"/>
</dbReference>
<dbReference type="EMBL" id="NRSJ01000027">
    <property type="protein sequence ID" value="MBK1705742.1"/>
    <property type="molecule type" value="Genomic_DNA"/>
</dbReference>
<evidence type="ECO:0000313" key="13">
    <source>
        <dbReference type="EMBL" id="MBK1705742.1"/>
    </source>
</evidence>
<keyword evidence="3" id="KW-0436">Ligase</keyword>
<dbReference type="InterPro" id="IPR011125">
    <property type="entry name" value="Znf_HypF"/>
</dbReference>
<keyword evidence="14" id="KW-1185">Reference proteome</keyword>
<dbReference type="InterPro" id="IPR055128">
    <property type="entry name" value="HypF_C_2"/>
</dbReference>
<evidence type="ECO:0000256" key="3">
    <source>
        <dbReference type="ARBA" id="ARBA00022598"/>
    </source>
</evidence>
<dbReference type="Gene3D" id="3.90.870.50">
    <property type="match status" value="1"/>
</dbReference>
<proteinExistence type="inferred from homology"/>
<keyword evidence="10" id="KW-0378">Hydrolase</keyword>
<evidence type="ECO:0000259" key="12">
    <source>
        <dbReference type="PROSITE" id="PS51163"/>
    </source>
</evidence>
<comment type="catalytic activity">
    <reaction evidence="10">
        <text>an acyl phosphate + H2O = a carboxylate + phosphate + H(+)</text>
        <dbReference type="Rhea" id="RHEA:14965"/>
        <dbReference type="ChEBI" id="CHEBI:15377"/>
        <dbReference type="ChEBI" id="CHEBI:15378"/>
        <dbReference type="ChEBI" id="CHEBI:29067"/>
        <dbReference type="ChEBI" id="CHEBI:43474"/>
        <dbReference type="ChEBI" id="CHEBI:59918"/>
        <dbReference type="EC" id="3.6.1.7"/>
    </reaction>
</comment>